<evidence type="ECO:0000313" key="4">
    <source>
        <dbReference type="Proteomes" id="UP000190774"/>
    </source>
</evidence>
<proteinExistence type="predicted"/>
<gene>
    <name evidence="3" type="ORF">SAMN02745166_00559</name>
</gene>
<keyword evidence="1" id="KW-0812">Transmembrane</keyword>
<protein>
    <submittedName>
        <fullName evidence="3">Aerotolerance regulator N-terminal</fullName>
    </submittedName>
</protein>
<dbReference type="PANTHER" id="PTHR37464">
    <property type="entry name" value="BLL2463 PROTEIN"/>
    <property type="match status" value="1"/>
</dbReference>
<dbReference type="InterPro" id="IPR024163">
    <property type="entry name" value="Aerotolerance_reg_N"/>
</dbReference>
<reference evidence="4" key="1">
    <citation type="submission" date="2017-02" db="EMBL/GenBank/DDBJ databases">
        <authorList>
            <person name="Varghese N."/>
            <person name="Submissions S."/>
        </authorList>
    </citation>
    <scope>NUCLEOTIDE SEQUENCE [LARGE SCALE GENOMIC DNA]</scope>
    <source>
        <strain evidence="4">ATCC 700200</strain>
    </source>
</reference>
<dbReference type="AlphaFoldDB" id="A0A1T4WS19"/>
<accession>A0A1T4WS19</accession>
<dbReference type="OrthoDB" id="177627at2"/>
<keyword evidence="1" id="KW-0472">Membrane</keyword>
<dbReference type="Pfam" id="PF07584">
    <property type="entry name" value="BatA"/>
    <property type="match status" value="1"/>
</dbReference>
<keyword evidence="1" id="KW-1133">Transmembrane helix</keyword>
<dbReference type="STRING" id="48467.SAMN02745166_00559"/>
<dbReference type="PANTHER" id="PTHR37464:SF1">
    <property type="entry name" value="BLL2463 PROTEIN"/>
    <property type="match status" value="1"/>
</dbReference>
<dbReference type="SUPFAM" id="SSF53300">
    <property type="entry name" value="vWA-like"/>
    <property type="match status" value="1"/>
</dbReference>
<sequence>MLTLTHPAALWALLGIPVVLAIHFLQRRSRRVTVTTLFLLQQLQKESEQGNRIERLRLSIPLWLQLLMVLLFTWLLAGPRWLRQDAVHRIAIIMDDSASMQAFREAAIEGVQRVLSRSVPSGSKAELALLGSDVHEANLYYGGSAQELVKSLASRWHPTAGVHDFTLALRQARSLAGPEGAVLLVTDHPPATPLPYAAKTLSVGRRIENVGWAGVTVEEKDGQWFWRALVRNYGESPQQRQWHVETQGQTTPPMSLALAPRETRTLSGPFPGSDATQALTLQLTPDAFGVDDQLPLVQPSPKKLSVHLPRSRDESSTQLADLFGRFAHLNVSPLVTETDVRVMTWPPSTALENHQHACVFASPSRADKPAPVRGAVVSESHPLVEGLNWNSLLIPEGMVMPRDPQDQVLLWQGERPLISLRITPVGARQLFCHFDLIGSNARKLPALAILLHRFLETIRQDKLAAESANYELRQSLSVAHRQGEAAQPLVLKGSNGLHETIPQTQARLLRSPAVPGFFQISQGPDTWLTAAAHFADSREADLSKAAPFDETPQLEAEQVDALQEADPHWQWWTLLLLLCLLGSWWWGKRVLTSNAPFGEQSSPAP</sequence>
<dbReference type="RefSeq" id="WP_078811791.1">
    <property type="nucleotide sequence ID" value="NZ_FUYE01000002.1"/>
</dbReference>
<organism evidence="3 4">
    <name type="scientific">Prosthecobacter debontii</name>
    <dbReference type="NCBI Taxonomy" id="48467"/>
    <lineage>
        <taxon>Bacteria</taxon>
        <taxon>Pseudomonadati</taxon>
        <taxon>Verrucomicrobiota</taxon>
        <taxon>Verrucomicrobiia</taxon>
        <taxon>Verrucomicrobiales</taxon>
        <taxon>Verrucomicrobiaceae</taxon>
        <taxon>Prosthecobacter</taxon>
    </lineage>
</organism>
<dbReference type="InterPro" id="IPR036465">
    <property type="entry name" value="vWFA_dom_sf"/>
</dbReference>
<feature type="domain" description="Aerotolerance regulator N-terminal" evidence="2">
    <location>
        <begin position="1"/>
        <end position="79"/>
    </location>
</feature>
<evidence type="ECO:0000259" key="2">
    <source>
        <dbReference type="Pfam" id="PF07584"/>
    </source>
</evidence>
<keyword evidence="4" id="KW-1185">Reference proteome</keyword>
<feature type="transmembrane region" description="Helical" evidence="1">
    <location>
        <begin position="62"/>
        <end position="82"/>
    </location>
</feature>
<feature type="transmembrane region" description="Helical" evidence="1">
    <location>
        <begin position="6"/>
        <end position="25"/>
    </location>
</feature>
<dbReference type="EMBL" id="FUYE01000002">
    <property type="protein sequence ID" value="SKA79907.1"/>
    <property type="molecule type" value="Genomic_DNA"/>
</dbReference>
<name>A0A1T4WS19_9BACT</name>
<evidence type="ECO:0000313" key="3">
    <source>
        <dbReference type="EMBL" id="SKA79907.1"/>
    </source>
</evidence>
<dbReference type="Proteomes" id="UP000190774">
    <property type="component" value="Unassembled WGS sequence"/>
</dbReference>
<evidence type="ECO:0000256" key="1">
    <source>
        <dbReference type="SAM" id="Phobius"/>
    </source>
</evidence>